<keyword evidence="1 2" id="KW-0694">RNA-binding</keyword>
<keyword evidence="6" id="KW-1185">Reference proteome</keyword>
<protein>
    <recommendedName>
        <fullName evidence="4">RRM domain-containing protein</fullName>
    </recommendedName>
</protein>
<dbReference type="PROSITE" id="PS50102">
    <property type="entry name" value="RRM"/>
    <property type="match status" value="2"/>
</dbReference>
<dbReference type="Pfam" id="PF00076">
    <property type="entry name" value="RRM_1"/>
    <property type="match status" value="2"/>
</dbReference>
<feature type="domain" description="RRM" evidence="4">
    <location>
        <begin position="170"/>
        <end position="258"/>
    </location>
</feature>
<feature type="region of interest" description="Disordered" evidence="3">
    <location>
        <begin position="1"/>
        <end position="26"/>
    </location>
</feature>
<feature type="domain" description="RRM" evidence="4">
    <location>
        <begin position="81"/>
        <end position="160"/>
    </location>
</feature>
<evidence type="ECO:0000256" key="2">
    <source>
        <dbReference type="PROSITE-ProRule" id="PRU00176"/>
    </source>
</evidence>
<evidence type="ECO:0000313" key="5">
    <source>
        <dbReference type="EMBL" id="KAJ8448372.1"/>
    </source>
</evidence>
<dbReference type="EMBL" id="JAKOGI010000030">
    <property type="protein sequence ID" value="KAJ8448372.1"/>
    <property type="molecule type" value="Genomic_DNA"/>
</dbReference>
<dbReference type="PANTHER" id="PTHR48024:SF25">
    <property type="entry name" value="UBP1-ASSOCIATED PROTEIN 2C"/>
    <property type="match status" value="1"/>
</dbReference>
<dbReference type="InterPro" id="IPR012677">
    <property type="entry name" value="Nucleotide-bd_a/b_plait_sf"/>
</dbReference>
<gene>
    <name evidence="5" type="ORF">Cgig2_022000</name>
</gene>
<evidence type="ECO:0000256" key="1">
    <source>
        <dbReference type="ARBA" id="ARBA00022884"/>
    </source>
</evidence>
<dbReference type="InterPro" id="IPR050886">
    <property type="entry name" value="RNA-binding_reg"/>
</dbReference>
<feature type="region of interest" description="Disordered" evidence="3">
    <location>
        <begin position="306"/>
        <end position="408"/>
    </location>
</feature>
<organism evidence="5 6">
    <name type="scientific">Carnegiea gigantea</name>
    <dbReference type="NCBI Taxonomy" id="171969"/>
    <lineage>
        <taxon>Eukaryota</taxon>
        <taxon>Viridiplantae</taxon>
        <taxon>Streptophyta</taxon>
        <taxon>Embryophyta</taxon>
        <taxon>Tracheophyta</taxon>
        <taxon>Spermatophyta</taxon>
        <taxon>Magnoliopsida</taxon>
        <taxon>eudicotyledons</taxon>
        <taxon>Gunneridae</taxon>
        <taxon>Pentapetalae</taxon>
        <taxon>Caryophyllales</taxon>
        <taxon>Cactineae</taxon>
        <taxon>Cactaceae</taxon>
        <taxon>Cactoideae</taxon>
        <taxon>Echinocereeae</taxon>
        <taxon>Carnegiea</taxon>
    </lineage>
</organism>
<dbReference type="Gene3D" id="3.30.70.330">
    <property type="match status" value="2"/>
</dbReference>
<evidence type="ECO:0000256" key="3">
    <source>
        <dbReference type="SAM" id="MobiDB-lite"/>
    </source>
</evidence>
<dbReference type="InterPro" id="IPR035979">
    <property type="entry name" value="RBD_domain_sf"/>
</dbReference>
<proteinExistence type="predicted"/>
<dbReference type="InterPro" id="IPR000504">
    <property type="entry name" value="RRM_dom"/>
</dbReference>
<comment type="caution">
    <text evidence="5">The sequence shown here is derived from an EMBL/GenBank/DDBJ whole genome shotgun (WGS) entry which is preliminary data.</text>
</comment>
<dbReference type="SMART" id="SM00360">
    <property type="entry name" value="RRM"/>
    <property type="match status" value="2"/>
</dbReference>
<feature type="compositionally biased region" description="Gly residues" evidence="3">
    <location>
        <begin position="334"/>
        <end position="346"/>
    </location>
</feature>
<dbReference type="AlphaFoldDB" id="A0A9Q1KS24"/>
<reference evidence="5" key="1">
    <citation type="submission" date="2022-04" db="EMBL/GenBank/DDBJ databases">
        <title>Carnegiea gigantea Genome sequencing and assembly v2.</title>
        <authorList>
            <person name="Copetti D."/>
            <person name="Sanderson M.J."/>
            <person name="Burquez A."/>
            <person name="Wojciechowski M.F."/>
        </authorList>
    </citation>
    <scope>NUCLEOTIDE SEQUENCE</scope>
    <source>
        <strain evidence="5">SGP5-SGP5p</strain>
        <tissue evidence="5">Aerial part</tissue>
    </source>
</reference>
<name>A0A9Q1KS24_9CARY</name>
<accession>A0A9Q1KS24</accession>
<evidence type="ECO:0000313" key="6">
    <source>
        <dbReference type="Proteomes" id="UP001153076"/>
    </source>
</evidence>
<dbReference type="GO" id="GO:0003723">
    <property type="term" value="F:RNA binding"/>
    <property type="evidence" value="ECO:0007669"/>
    <property type="project" value="UniProtKB-UniRule"/>
</dbReference>
<dbReference type="Proteomes" id="UP001153076">
    <property type="component" value="Unassembled WGS sequence"/>
</dbReference>
<dbReference type="PANTHER" id="PTHR48024">
    <property type="entry name" value="GEO13361P1-RELATED"/>
    <property type="match status" value="1"/>
</dbReference>
<dbReference type="OrthoDB" id="1875751at2759"/>
<dbReference type="SUPFAM" id="SSF54928">
    <property type="entry name" value="RNA-binding domain, RBD"/>
    <property type="match status" value="2"/>
</dbReference>
<sequence length="408" mass="42532">MDVSKKRKADENGAPITYDPSLTDGTAAPQQTLTLNPEDARKLLEPFTHDQLLTLLQDAVARHADVLAAARSLADSDVTRRKLFVRGLGPETTTESLKSLFSSYGELDEAVVITDKNSGKSKGYGFVTFKHVDGALLALRQPSKKIDGRMTVTHLASAGRGPNSEDQATRKIYVGNVPYNISAERLLDFFSAFGEIEEGPLGFDKQGAKSRGFAFVVYKTEEGARMALMEPMKIIDGNQVMCKLAADGKKVKVGNVPNSAPPSAGEVGGDRMGMMGPNSMPGSMNPQFGGPMGNYGGYGLGPNHGPTMGVGAQGPPPIGGPGGASGGYSAPLGGPYGGSQFGGPGSGEFSSSRMPSQGSMGMAPSGPYQETGGYGLSSSGYLSQSHPPSQAPPQGPPGNRLMEPEGRR</sequence>
<evidence type="ECO:0000259" key="4">
    <source>
        <dbReference type="PROSITE" id="PS50102"/>
    </source>
</evidence>
<feature type="compositionally biased region" description="Low complexity" evidence="3">
    <location>
        <begin position="376"/>
        <end position="388"/>
    </location>
</feature>